<sequence>MELCAASRHLRTASTTQEEVKETAPHLLMHLRVASSHMRNAGDNASEPRFLQRVKSSRRQ</sequence>
<evidence type="ECO:0000256" key="1">
    <source>
        <dbReference type="SAM" id="MobiDB-lite"/>
    </source>
</evidence>
<accession>A0ABS8WT57</accession>
<gene>
    <name evidence="2" type="ORF">HAX54_053267</name>
</gene>
<feature type="region of interest" description="Disordered" evidence="1">
    <location>
        <begin position="37"/>
        <end position="60"/>
    </location>
</feature>
<protein>
    <submittedName>
        <fullName evidence="2">Uncharacterized protein</fullName>
    </submittedName>
</protein>
<feature type="region of interest" description="Disordered" evidence="1">
    <location>
        <begin position="1"/>
        <end position="21"/>
    </location>
</feature>
<name>A0ABS8WT57_DATST</name>
<dbReference type="EMBL" id="JACEIK010009873">
    <property type="protein sequence ID" value="MCE3214764.1"/>
    <property type="molecule type" value="Genomic_DNA"/>
</dbReference>
<feature type="non-terminal residue" evidence="2">
    <location>
        <position position="60"/>
    </location>
</feature>
<evidence type="ECO:0000313" key="3">
    <source>
        <dbReference type="Proteomes" id="UP000823775"/>
    </source>
</evidence>
<comment type="caution">
    <text evidence="2">The sequence shown here is derived from an EMBL/GenBank/DDBJ whole genome shotgun (WGS) entry which is preliminary data.</text>
</comment>
<evidence type="ECO:0000313" key="2">
    <source>
        <dbReference type="EMBL" id="MCE3214764.1"/>
    </source>
</evidence>
<reference evidence="2 3" key="1">
    <citation type="journal article" date="2021" name="BMC Genomics">
        <title>Datura genome reveals duplications of psychoactive alkaloid biosynthetic genes and high mutation rate following tissue culture.</title>
        <authorList>
            <person name="Rajewski A."/>
            <person name="Carter-House D."/>
            <person name="Stajich J."/>
            <person name="Litt A."/>
        </authorList>
    </citation>
    <scope>NUCLEOTIDE SEQUENCE [LARGE SCALE GENOMIC DNA]</scope>
    <source>
        <strain evidence="2">AR-01</strain>
    </source>
</reference>
<dbReference type="Proteomes" id="UP000823775">
    <property type="component" value="Unassembled WGS sequence"/>
</dbReference>
<proteinExistence type="predicted"/>
<keyword evidence="3" id="KW-1185">Reference proteome</keyword>
<organism evidence="2 3">
    <name type="scientific">Datura stramonium</name>
    <name type="common">Jimsonweed</name>
    <name type="synonym">Common thornapple</name>
    <dbReference type="NCBI Taxonomy" id="4076"/>
    <lineage>
        <taxon>Eukaryota</taxon>
        <taxon>Viridiplantae</taxon>
        <taxon>Streptophyta</taxon>
        <taxon>Embryophyta</taxon>
        <taxon>Tracheophyta</taxon>
        <taxon>Spermatophyta</taxon>
        <taxon>Magnoliopsida</taxon>
        <taxon>eudicotyledons</taxon>
        <taxon>Gunneridae</taxon>
        <taxon>Pentapetalae</taxon>
        <taxon>asterids</taxon>
        <taxon>lamiids</taxon>
        <taxon>Solanales</taxon>
        <taxon>Solanaceae</taxon>
        <taxon>Solanoideae</taxon>
        <taxon>Datureae</taxon>
        <taxon>Datura</taxon>
    </lineage>
</organism>